<evidence type="ECO:0000313" key="3">
    <source>
        <dbReference type="EMBL" id="UOF92220.1"/>
    </source>
</evidence>
<evidence type="ECO:0000259" key="2">
    <source>
        <dbReference type="Pfam" id="PF07833"/>
    </source>
</evidence>
<dbReference type="SUPFAM" id="SSF55383">
    <property type="entry name" value="Copper amine oxidase, domain N"/>
    <property type="match status" value="1"/>
</dbReference>
<dbReference type="RefSeq" id="WP_347438906.1">
    <property type="nucleotide sequence ID" value="NZ_CP089291.1"/>
</dbReference>
<dbReference type="InterPro" id="IPR012854">
    <property type="entry name" value="Cu_amine_oxidase-like_N"/>
</dbReference>
<feature type="domain" description="Copper amine oxidase-like N-terminal" evidence="2">
    <location>
        <begin position="49"/>
        <end position="172"/>
    </location>
</feature>
<dbReference type="Proteomes" id="UP000830167">
    <property type="component" value="Chromosome"/>
</dbReference>
<protein>
    <submittedName>
        <fullName evidence="3">Copper amine oxidase N-terminal domain-containing protein</fullName>
    </submittedName>
</protein>
<keyword evidence="1" id="KW-0732">Signal</keyword>
<gene>
    <name evidence="3" type="ORF">LSG31_08665</name>
</gene>
<keyword evidence="4" id="KW-1185">Reference proteome</keyword>
<organism evidence="3 4">
    <name type="scientific">Fodinisporobacter ferrooxydans</name>
    <dbReference type="NCBI Taxonomy" id="2901836"/>
    <lineage>
        <taxon>Bacteria</taxon>
        <taxon>Bacillati</taxon>
        <taxon>Bacillota</taxon>
        <taxon>Bacilli</taxon>
        <taxon>Bacillales</taxon>
        <taxon>Alicyclobacillaceae</taxon>
        <taxon>Fodinisporobacter</taxon>
    </lineage>
</organism>
<reference evidence="3" key="1">
    <citation type="submission" date="2021-12" db="EMBL/GenBank/DDBJ databases">
        <title>Alicyclobacillaceae gen. nov., sp. nov., isolated from chalcocite enrichment system.</title>
        <authorList>
            <person name="Jiang Z."/>
        </authorList>
    </citation>
    <scope>NUCLEOTIDE SEQUENCE</scope>
    <source>
        <strain evidence="3">MYW30-H2</strain>
    </source>
</reference>
<dbReference type="EMBL" id="CP089291">
    <property type="protein sequence ID" value="UOF92220.1"/>
    <property type="molecule type" value="Genomic_DNA"/>
</dbReference>
<evidence type="ECO:0000313" key="4">
    <source>
        <dbReference type="Proteomes" id="UP000830167"/>
    </source>
</evidence>
<feature type="signal peptide" evidence="1">
    <location>
        <begin position="1"/>
        <end position="21"/>
    </location>
</feature>
<name>A0ABY4CWE1_9BACL</name>
<dbReference type="InterPro" id="IPR036582">
    <property type="entry name" value="Mao_N_sf"/>
</dbReference>
<proteinExistence type="predicted"/>
<evidence type="ECO:0000256" key="1">
    <source>
        <dbReference type="SAM" id="SignalP"/>
    </source>
</evidence>
<dbReference type="Pfam" id="PF07833">
    <property type="entry name" value="Cu_amine_oxidN1"/>
    <property type="match status" value="1"/>
</dbReference>
<dbReference type="Gene3D" id="3.30.457.10">
    <property type="entry name" value="Copper amine oxidase-like, N-terminal domain"/>
    <property type="match status" value="1"/>
</dbReference>
<feature type="chain" id="PRO_5046288688" evidence="1">
    <location>
        <begin position="22"/>
        <end position="467"/>
    </location>
</feature>
<sequence length="467" mass="51432">MAVSSILWKLCRFLGTSAILAGGISFGSVSDVHATTLTATTSPAVFQFNNSYIYPDHEYAPINYNGHVYVSVRFVAENMGVDTTWNSDTHTVAFTTGTGQTGAPTPYIQISASKIKVDPQQINFVFNGQPVTLDSSYVAINYNGHIYVPARFVAEHLGAVVGWDGTTNTVTINWINGPYHGLLPWFAQAYPNEAIGAADIVQFENGKSYLVVQTKPDWMKNKPGTIYFISPNHTIVKFSSNIDFPTSASAIPLSSGTLIEIGGIVGAHSEYNYLFDLQNSQPEVFTKFFADNGLLTWIQDGKLDVFISNRTYAWDLVAADGQKDDSSKNVVEEYNPNTKEFNTIDSYTSSVFTPTDMNSNPRVDAVESIYYLRSISVNPNVASGLTYIPFTWSTSAITDYNNLKQSLSFLQSDDTQVVTLKTINESGTKANYLYQANGHSLLISLQKDTTWHVKDFAVDPSAQALQR</sequence>
<accession>A0ABY4CWE1</accession>